<dbReference type="RefSeq" id="WP_122922727.1">
    <property type="nucleotide sequence ID" value="NZ_RHHU01000003.1"/>
</dbReference>
<accession>A0A3M8DKQ1</accession>
<sequence>MGEQLLTGIVVYIIVMIAWFIPGFFDLNWSIFNSERRNKLMFKWYLIFANVVSIGIAIYVAVETS</sequence>
<feature type="transmembrane region" description="Helical" evidence="1">
    <location>
        <begin position="44"/>
        <end position="62"/>
    </location>
</feature>
<name>A0A3M8DKQ1_9BACL</name>
<keyword evidence="3" id="KW-1185">Reference proteome</keyword>
<comment type="caution">
    <text evidence="2">The sequence shown here is derived from an EMBL/GenBank/DDBJ whole genome shotgun (WGS) entry which is preliminary data.</text>
</comment>
<gene>
    <name evidence="2" type="ORF">EDM59_05800</name>
</gene>
<proteinExistence type="predicted"/>
<evidence type="ECO:0000313" key="3">
    <source>
        <dbReference type="Proteomes" id="UP000269573"/>
    </source>
</evidence>
<protein>
    <submittedName>
        <fullName evidence="2">Uncharacterized protein</fullName>
    </submittedName>
</protein>
<dbReference type="AlphaFoldDB" id="A0A3M8DKQ1"/>
<feature type="transmembrane region" description="Helical" evidence="1">
    <location>
        <begin position="6"/>
        <end position="32"/>
    </location>
</feature>
<keyword evidence="1" id="KW-0472">Membrane</keyword>
<keyword evidence="1" id="KW-1133">Transmembrane helix</keyword>
<dbReference type="Proteomes" id="UP000269573">
    <property type="component" value="Unassembled WGS sequence"/>
</dbReference>
<dbReference type="EMBL" id="RHHU01000003">
    <property type="protein sequence ID" value="RNB88626.1"/>
    <property type="molecule type" value="Genomic_DNA"/>
</dbReference>
<organism evidence="2 3">
    <name type="scientific">Brevibacillus nitrificans</name>
    <dbReference type="NCBI Taxonomy" id="651560"/>
    <lineage>
        <taxon>Bacteria</taxon>
        <taxon>Bacillati</taxon>
        <taxon>Bacillota</taxon>
        <taxon>Bacilli</taxon>
        <taxon>Bacillales</taxon>
        <taxon>Paenibacillaceae</taxon>
        <taxon>Brevibacillus</taxon>
    </lineage>
</organism>
<reference evidence="2 3" key="1">
    <citation type="submission" date="2018-10" db="EMBL/GenBank/DDBJ databases">
        <title>Phylogenomics of Brevibacillus.</title>
        <authorList>
            <person name="Dunlap C."/>
        </authorList>
    </citation>
    <scope>NUCLEOTIDE SEQUENCE [LARGE SCALE GENOMIC DNA]</scope>
    <source>
        <strain evidence="2 3">JCM 15774</strain>
    </source>
</reference>
<keyword evidence="1" id="KW-0812">Transmembrane</keyword>
<evidence type="ECO:0000313" key="2">
    <source>
        <dbReference type="EMBL" id="RNB88626.1"/>
    </source>
</evidence>
<evidence type="ECO:0000256" key="1">
    <source>
        <dbReference type="SAM" id="Phobius"/>
    </source>
</evidence>